<organism evidence="3">
    <name type="scientific">mine drainage metagenome</name>
    <dbReference type="NCBI Taxonomy" id="410659"/>
    <lineage>
        <taxon>unclassified sequences</taxon>
        <taxon>metagenomes</taxon>
        <taxon>ecological metagenomes</taxon>
    </lineage>
</organism>
<dbReference type="EMBL" id="CABL01000006">
    <property type="protein sequence ID" value="CBH75219.1"/>
    <property type="molecule type" value="Genomic_DNA"/>
</dbReference>
<dbReference type="InterPro" id="IPR029063">
    <property type="entry name" value="SAM-dependent_MTases_sf"/>
</dbReference>
<dbReference type="GO" id="GO:0032259">
    <property type="term" value="P:methylation"/>
    <property type="evidence" value="ECO:0007669"/>
    <property type="project" value="UniProtKB-KW"/>
</dbReference>
<dbReference type="PANTHER" id="PTHR44068">
    <property type="entry name" value="ZGC:194242"/>
    <property type="match status" value="1"/>
</dbReference>
<gene>
    <name evidence="3" type="ORF">CARN1_1544</name>
</gene>
<evidence type="ECO:0000313" key="3">
    <source>
        <dbReference type="EMBL" id="CBH75219.1"/>
    </source>
</evidence>
<dbReference type="PANTHER" id="PTHR44068:SF1">
    <property type="entry name" value="HYPOTHETICAL LOC100005854"/>
    <property type="match status" value="1"/>
</dbReference>
<comment type="caution">
    <text evidence="3">The sequence shown here is derived from an EMBL/GenBank/DDBJ whole genome shotgun (WGS) entry which is preliminary data.</text>
</comment>
<dbReference type="InterPro" id="IPR050447">
    <property type="entry name" value="Erg6_SMT_methyltransf"/>
</dbReference>
<dbReference type="SUPFAM" id="SSF53335">
    <property type="entry name" value="S-adenosyl-L-methionine-dependent methyltransferases"/>
    <property type="match status" value="1"/>
</dbReference>
<reference evidence="3" key="1">
    <citation type="submission" date="2009-10" db="EMBL/GenBank/DDBJ databases">
        <title>Diversity of trophic interactions inside an arsenic-rich microbial ecosystem.</title>
        <authorList>
            <person name="Bertin P.N."/>
            <person name="Heinrich-Salmeron A."/>
            <person name="Pelletier E."/>
            <person name="Goulhen-Chollet F."/>
            <person name="Arsene-Ploetze F."/>
            <person name="Gallien S."/>
            <person name="Calteau A."/>
            <person name="Vallenet D."/>
            <person name="Casiot C."/>
            <person name="Chane-Woon-Ming B."/>
            <person name="Giloteaux L."/>
            <person name="Barakat M."/>
            <person name="Bonnefoy V."/>
            <person name="Bruneel O."/>
            <person name="Chandler M."/>
            <person name="Cleiss J."/>
            <person name="Duran R."/>
            <person name="Elbaz-Poulichet F."/>
            <person name="Fonknechten N."/>
            <person name="Lauga B."/>
            <person name="Mornico D."/>
            <person name="Ortet P."/>
            <person name="Schaeffer C."/>
            <person name="Siguier P."/>
            <person name="Alexander Thil Smith A."/>
            <person name="Van Dorsselaer A."/>
            <person name="Weissenbach J."/>
            <person name="Medigue C."/>
            <person name="Le Paslier D."/>
        </authorList>
    </citation>
    <scope>NUCLEOTIDE SEQUENCE</scope>
</reference>
<evidence type="ECO:0000259" key="2">
    <source>
        <dbReference type="Pfam" id="PF08241"/>
    </source>
</evidence>
<dbReference type="GO" id="GO:0005783">
    <property type="term" value="C:endoplasmic reticulum"/>
    <property type="evidence" value="ECO:0007669"/>
    <property type="project" value="TreeGrafter"/>
</dbReference>
<accession>E6PFI3</accession>
<evidence type="ECO:0000256" key="1">
    <source>
        <dbReference type="ARBA" id="ARBA00022679"/>
    </source>
</evidence>
<dbReference type="EC" id="2.1.1.103" evidence="3"/>
<dbReference type="GO" id="GO:0000234">
    <property type="term" value="F:phosphoethanolamine N-methyltransferase activity"/>
    <property type="evidence" value="ECO:0007669"/>
    <property type="project" value="UniProtKB-EC"/>
</dbReference>
<protein>
    <submittedName>
        <fullName evidence="3">Putative UbiE/COQ5 methyltransferase</fullName>
        <ecNumber evidence="3">2.1.1.103</ecNumber>
    </submittedName>
</protein>
<dbReference type="GO" id="GO:0016126">
    <property type="term" value="P:sterol biosynthetic process"/>
    <property type="evidence" value="ECO:0007669"/>
    <property type="project" value="TreeGrafter"/>
</dbReference>
<dbReference type="CDD" id="cd02440">
    <property type="entry name" value="AdoMet_MTases"/>
    <property type="match status" value="1"/>
</dbReference>
<dbReference type="AlphaFoldDB" id="E6PFI3"/>
<dbReference type="GO" id="GO:0003838">
    <property type="term" value="F:sterol 24-C-methyltransferase activity"/>
    <property type="evidence" value="ECO:0007669"/>
    <property type="project" value="TreeGrafter"/>
</dbReference>
<feature type="domain" description="Methyltransferase type 11" evidence="2">
    <location>
        <begin position="49"/>
        <end position="144"/>
    </location>
</feature>
<keyword evidence="1 3" id="KW-0808">Transferase</keyword>
<sequence length="261" mass="27445">MSDVTDFSAGAAGDAAAQIRYLDAVAQLGAQAKDATFVMQGIEADSRVLDCGCGVGDDVRAIAARVGAGGQVVGIDANGALIAAAIGRGVPANARFLTGSAEELPFPELSFDAVRAERLLQHLTDPQRATNEMHRVLRPGGSLLAIDQDWQSIVVAGGSRSTTRKIVDAFVDSLADGWAGRRHREHFVAAGFSQIESRPFVTSLSFVHAYAFVLESAVAAAIRGGVLQQEEADAWVRGLLAADARGTFFYGVTVFLTIAVR</sequence>
<dbReference type="InterPro" id="IPR013216">
    <property type="entry name" value="Methyltransf_11"/>
</dbReference>
<dbReference type="Pfam" id="PF08241">
    <property type="entry name" value="Methyltransf_11"/>
    <property type="match status" value="1"/>
</dbReference>
<dbReference type="Gene3D" id="3.40.50.150">
    <property type="entry name" value="Vaccinia Virus protein VP39"/>
    <property type="match status" value="1"/>
</dbReference>
<keyword evidence="3" id="KW-0489">Methyltransferase</keyword>
<name>E6PFI3_9ZZZZ</name>
<proteinExistence type="predicted"/>